<proteinExistence type="predicted"/>
<name>A0A2H1E5B6_9FLAO</name>
<organism evidence="1 2">
    <name type="scientific">Tenacibaculum maritimum NCIMB 2154</name>
    <dbReference type="NCBI Taxonomy" id="1349785"/>
    <lineage>
        <taxon>Bacteria</taxon>
        <taxon>Pseudomonadati</taxon>
        <taxon>Bacteroidota</taxon>
        <taxon>Flavobacteriia</taxon>
        <taxon>Flavobacteriales</taxon>
        <taxon>Flavobacteriaceae</taxon>
        <taxon>Tenacibaculum</taxon>
    </lineage>
</organism>
<protein>
    <submittedName>
        <fullName evidence="1">Uncharacterized protein</fullName>
    </submittedName>
</protein>
<dbReference type="KEGG" id="tmar:MARIT_0025"/>
<gene>
    <name evidence="1" type="ORF">MARIT_0025</name>
</gene>
<dbReference type="Proteomes" id="UP000231564">
    <property type="component" value="Chromosome MARIT"/>
</dbReference>
<keyword evidence="2" id="KW-1185">Reference proteome</keyword>
<evidence type="ECO:0000313" key="2">
    <source>
        <dbReference type="Proteomes" id="UP000231564"/>
    </source>
</evidence>
<dbReference type="EMBL" id="LT634361">
    <property type="protein sequence ID" value="SFZ79946.1"/>
    <property type="molecule type" value="Genomic_DNA"/>
</dbReference>
<accession>A0A2H1E5B6</accession>
<dbReference type="AlphaFoldDB" id="A0A2H1E5B6"/>
<sequence length="382" mass="44309">MPPQKFYNMPYFIPLGIPDFKGKKDRDFIQISYLIEGNDAVELTIQIRDGGKIIYQEKITDSSKLTKGEHRWKWNGFDSNGIYDSAVFTTAKDLNIYTIAIDNEENYSRKQVEFTAKYSEVKWVDVKINKNTKRIDVTLRVNLKDGGEIGTEKDCIQVGSGQYSSIKTVCPWEKIPEKEIDPKDPILKARNESNNFDALKQLAMDGIEKYWGRNNTNIGKGVYIDEELYEVFISCKQGEQGMVAPKIIYFTNSENTTFNRSHNWFASRKLYYKEGYLKNERWVYRNSSDAIQDFKETAAHEIGHELLAKLKGKYHSYTHKGTSHPSVIIQDPIEGTKYPTGGEEIDLMKYADDFYPYDYYKRVILSEKDLLGLLWLTKLELK</sequence>
<evidence type="ECO:0000313" key="1">
    <source>
        <dbReference type="EMBL" id="SFZ79946.1"/>
    </source>
</evidence>
<reference evidence="1 2" key="1">
    <citation type="submission" date="2016-11" db="EMBL/GenBank/DDBJ databases">
        <authorList>
            <person name="Jaros S."/>
            <person name="Januszkiewicz K."/>
            <person name="Wedrychowicz H."/>
        </authorList>
    </citation>
    <scope>NUCLEOTIDE SEQUENCE [LARGE SCALE GENOMIC DNA]</scope>
    <source>
        <strain evidence="1">NCIMB 2154T</strain>
    </source>
</reference>